<keyword evidence="1" id="KW-0862">Zinc</keyword>
<keyword evidence="5" id="KW-1185">Reference proteome</keyword>
<dbReference type="SUPFAM" id="SSF57845">
    <property type="entry name" value="B-box zinc-binding domain"/>
    <property type="match status" value="1"/>
</dbReference>
<dbReference type="Gene3D" id="3.30.160.60">
    <property type="entry name" value="Classic Zinc Finger"/>
    <property type="match status" value="1"/>
</dbReference>
<comment type="caution">
    <text evidence="4">The sequence shown here is derived from an EMBL/GenBank/DDBJ whole genome shotgun (WGS) entry which is preliminary data.</text>
</comment>
<dbReference type="InterPro" id="IPR047153">
    <property type="entry name" value="TRIM45/56/19-like"/>
</dbReference>
<sequence>MAQAASKSCEICVSSPGRHFCQQCDQLFCDCCKTSHLRTKISKTHSFVGASNLNLEDKLFCSEHDERFIFYCIDCNMAACQVCAVKKHNKHNMSDMKESVGNFKEQLIKSVYLKVKTLGNDIQQLEQGTRGYRSDVKTVIQSITEDANNKKLLIDRKAKELIKTLRTQEEKNLQNFSASNTELKETLSKVNKIQKAIRETANMSEVELLPKLNSLRSDLDKMETKKVPAMPEVKYSPKNIQENDILLGFLSSRKKTKHADGKPADGEPADGKPTDGEPADGKPADGGGDRN</sequence>
<evidence type="ECO:0000313" key="5">
    <source>
        <dbReference type="Proteomes" id="UP000596742"/>
    </source>
</evidence>
<reference evidence="4" key="1">
    <citation type="submission" date="2018-11" db="EMBL/GenBank/DDBJ databases">
        <authorList>
            <person name="Alioto T."/>
            <person name="Alioto T."/>
        </authorList>
    </citation>
    <scope>NUCLEOTIDE SEQUENCE</scope>
</reference>
<dbReference type="CDD" id="cd19757">
    <property type="entry name" value="Bbox1"/>
    <property type="match status" value="1"/>
</dbReference>
<name>A0A8B6CHK6_MYTGA</name>
<evidence type="ECO:0000259" key="3">
    <source>
        <dbReference type="PROSITE" id="PS50119"/>
    </source>
</evidence>
<dbReference type="GO" id="GO:0008270">
    <property type="term" value="F:zinc ion binding"/>
    <property type="evidence" value="ECO:0007669"/>
    <property type="project" value="UniProtKB-KW"/>
</dbReference>
<dbReference type="PANTHER" id="PTHR25462:SF296">
    <property type="entry name" value="MEIOTIC P26, ISOFORM F"/>
    <property type="match status" value="1"/>
</dbReference>
<dbReference type="PROSITE" id="PS50119">
    <property type="entry name" value="ZF_BBOX"/>
    <property type="match status" value="2"/>
</dbReference>
<keyword evidence="1" id="KW-0479">Metal-binding</keyword>
<evidence type="ECO:0000256" key="1">
    <source>
        <dbReference type="PROSITE-ProRule" id="PRU00024"/>
    </source>
</evidence>
<proteinExistence type="predicted"/>
<feature type="region of interest" description="Disordered" evidence="2">
    <location>
        <begin position="251"/>
        <end position="291"/>
    </location>
</feature>
<dbReference type="OrthoDB" id="6088471at2759"/>
<dbReference type="InterPro" id="IPR000315">
    <property type="entry name" value="Znf_B-box"/>
</dbReference>
<feature type="domain" description="B box-type" evidence="3">
    <location>
        <begin position="4"/>
        <end position="50"/>
    </location>
</feature>
<keyword evidence="1" id="KW-0863">Zinc-finger</keyword>
<feature type="domain" description="B box-type" evidence="3">
    <location>
        <begin position="56"/>
        <end position="96"/>
    </location>
</feature>
<dbReference type="EMBL" id="UYJE01001738">
    <property type="protein sequence ID" value="VDI04746.1"/>
    <property type="molecule type" value="Genomic_DNA"/>
</dbReference>
<accession>A0A8B6CHK6</accession>
<dbReference type="Pfam" id="PF00643">
    <property type="entry name" value="zf-B_box"/>
    <property type="match status" value="1"/>
</dbReference>
<evidence type="ECO:0000256" key="2">
    <source>
        <dbReference type="SAM" id="MobiDB-lite"/>
    </source>
</evidence>
<feature type="compositionally biased region" description="Basic and acidic residues" evidence="2">
    <location>
        <begin position="258"/>
        <end position="291"/>
    </location>
</feature>
<dbReference type="AlphaFoldDB" id="A0A8B6CHK6"/>
<organism evidence="4 5">
    <name type="scientific">Mytilus galloprovincialis</name>
    <name type="common">Mediterranean mussel</name>
    <dbReference type="NCBI Taxonomy" id="29158"/>
    <lineage>
        <taxon>Eukaryota</taxon>
        <taxon>Metazoa</taxon>
        <taxon>Spiralia</taxon>
        <taxon>Lophotrochozoa</taxon>
        <taxon>Mollusca</taxon>
        <taxon>Bivalvia</taxon>
        <taxon>Autobranchia</taxon>
        <taxon>Pteriomorphia</taxon>
        <taxon>Mytilida</taxon>
        <taxon>Mytiloidea</taxon>
        <taxon>Mytilidae</taxon>
        <taxon>Mytilinae</taxon>
        <taxon>Mytilus</taxon>
    </lineage>
</organism>
<dbReference type="PANTHER" id="PTHR25462">
    <property type="entry name" value="BONUS, ISOFORM C-RELATED"/>
    <property type="match status" value="1"/>
</dbReference>
<evidence type="ECO:0000313" key="4">
    <source>
        <dbReference type="EMBL" id="VDI04746.1"/>
    </source>
</evidence>
<dbReference type="Proteomes" id="UP000596742">
    <property type="component" value="Unassembled WGS sequence"/>
</dbReference>
<protein>
    <recommendedName>
        <fullName evidence="3">B box-type domain-containing protein</fullName>
    </recommendedName>
</protein>
<dbReference type="SMART" id="SM00336">
    <property type="entry name" value="BBOX"/>
    <property type="match status" value="2"/>
</dbReference>
<gene>
    <name evidence="4" type="ORF">MGAL_10B072956</name>
</gene>